<gene>
    <name evidence="2" type="ORF">EXM42_05670</name>
</gene>
<dbReference type="AlphaFoldDB" id="A0A6M0SXR5"/>
<dbReference type="PANTHER" id="PTHR13887">
    <property type="entry name" value="GLUTATHIONE S-TRANSFERASE KAPPA"/>
    <property type="match status" value="1"/>
</dbReference>
<dbReference type="Proteomes" id="UP000473089">
    <property type="component" value="Unassembled WGS sequence"/>
</dbReference>
<dbReference type="Gene3D" id="3.40.30.10">
    <property type="entry name" value="Glutaredoxin"/>
    <property type="match status" value="1"/>
</dbReference>
<dbReference type="InterPro" id="IPR001853">
    <property type="entry name" value="DSBA-like_thioredoxin_dom"/>
</dbReference>
<organism evidence="2 3">
    <name type="scientific">Clostridium botulinum</name>
    <dbReference type="NCBI Taxonomy" id="1491"/>
    <lineage>
        <taxon>Bacteria</taxon>
        <taxon>Bacillati</taxon>
        <taxon>Bacillota</taxon>
        <taxon>Clostridia</taxon>
        <taxon>Eubacteriales</taxon>
        <taxon>Clostridiaceae</taxon>
        <taxon>Clostridium</taxon>
    </lineage>
</organism>
<evidence type="ECO:0000313" key="3">
    <source>
        <dbReference type="Proteomes" id="UP000473089"/>
    </source>
</evidence>
<dbReference type="InterPro" id="IPR036249">
    <property type="entry name" value="Thioredoxin-like_sf"/>
</dbReference>
<name>A0A6M0SXR5_CLOBO</name>
<dbReference type="EMBL" id="SGJP01000009">
    <property type="protein sequence ID" value="NFA59893.1"/>
    <property type="molecule type" value="Genomic_DNA"/>
</dbReference>
<protein>
    <submittedName>
        <fullName evidence="2">DsbA family protein</fullName>
    </submittedName>
</protein>
<dbReference type="GO" id="GO:0016491">
    <property type="term" value="F:oxidoreductase activity"/>
    <property type="evidence" value="ECO:0007669"/>
    <property type="project" value="InterPro"/>
</dbReference>
<sequence>MSLNIKVYFDFVCPFCFLGEETLSKAIEGKDVNIQWMPFELRPEPSPRIDPWRETEKLNAWNNFIEPVAKNLKIDMKLPKISPHPYTNLAFEGYHYVNNMGKGEEYIRRVFKGFFQEGLDIGKIEILANLSEEIGLNKEEFIKVLKNRKYKDNQEKVLKHAYEEANITAVPTMIIGDEVVHGNTSKENLEEIINKQIINKQIIKNN</sequence>
<evidence type="ECO:0000259" key="1">
    <source>
        <dbReference type="Pfam" id="PF01323"/>
    </source>
</evidence>
<dbReference type="Pfam" id="PF01323">
    <property type="entry name" value="DSBA"/>
    <property type="match status" value="1"/>
</dbReference>
<accession>A0A6M0SXR5</accession>
<reference evidence="2 3" key="1">
    <citation type="submission" date="2019-02" db="EMBL/GenBank/DDBJ databases">
        <title>Genome sequencing of Clostridium botulinum clinical isolates.</title>
        <authorList>
            <person name="Brunt J."/>
            <person name="Van Vliet A.H.M."/>
            <person name="Stringer S.C."/>
            <person name="Grant K.A."/>
            <person name="Carter A.C."/>
            <person name="Peck M.W."/>
        </authorList>
    </citation>
    <scope>NUCLEOTIDE SEQUENCE [LARGE SCALE GENOMIC DNA]</scope>
    <source>
        <strain evidence="2 3">R1125/03</strain>
    </source>
</reference>
<dbReference type="SUPFAM" id="SSF52833">
    <property type="entry name" value="Thioredoxin-like"/>
    <property type="match status" value="1"/>
</dbReference>
<dbReference type="PANTHER" id="PTHR13887:SF33">
    <property type="entry name" value="ISOMERASE"/>
    <property type="match status" value="1"/>
</dbReference>
<feature type="domain" description="DSBA-like thioredoxin" evidence="1">
    <location>
        <begin position="5"/>
        <end position="193"/>
    </location>
</feature>
<comment type="caution">
    <text evidence="2">The sequence shown here is derived from an EMBL/GenBank/DDBJ whole genome shotgun (WGS) entry which is preliminary data.</text>
</comment>
<proteinExistence type="predicted"/>
<evidence type="ECO:0000313" key="2">
    <source>
        <dbReference type="EMBL" id="NFA59893.1"/>
    </source>
</evidence>